<proteinExistence type="predicted"/>
<dbReference type="EMBL" id="HBUF01138708">
    <property type="protein sequence ID" value="CAG6645824.1"/>
    <property type="molecule type" value="Transcribed_RNA"/>
</dbReference>
<sequence>MTKVHQQPIVGQISTDSPSTQKRTNLKFKRKKQVDAIEENPKSAENQRGNRRKPVTRPQRQRKISVSRSSQLILERKRKNSIRMKKNGHKSENKKDTSKIGSESGRKDDENTESVANNNDSEGSKEESSIKVKERMELRKKYLGRKCKRKYKSSTNEDKVGTPKRKKFDDNIPIKKLTTKGKLDKVGKSTKKICTQAKSIAKSVKPGEKKPKHNLNGPNLSTDDQLKGTTKETALTGAKPTQVQTSSKPSPNPLETEFNLKLKADAETPDKEFSKLKPNQFKDKEVSKPSPNQHKTDKELGKPSPNMKAETLLDKEFSEDSSDDEEYRPNEEELNKLDDTLGDKSVTEEIADEDGIEDVTVEDVGGMTGQDKDGAGAAGPYMTRSKISYTDKALEDIEQAFIPPDIDLDMYDSVIDDQDWKEFLTEFTKPIDRISTNEDYDDTEFIPNLQEEEQIDSEEFRRDPGVKVSKKELNELMGELFDFTEIYDGDGNDEENIDANINDYVNLKFNETIQDGSYVAQKTKDTPKKVAFADQSNVNESKQNAHRKSVESNVNGIKQSTPKKSVESSGKGKRKSTPDKGSRFKNNLSEDVNKQIMDEINKEINKYIQINETYVYKGDTGGDTTENYDNYEEYIVIIGNNEPSTEEINKLAQVKMAEKDDLMKNKTMGSNEDNAVENPVNNTDQAILEHEASPKEKPSQELSIQLVQKTRIPAAKSNKKEKPPVIKKPPKPKPVKEKSELVHDINYNYGKITQKQYKEIYEAYVKAIEMYKVNYGITNENELSYHSNISEYGASLYRKHYQGTLDKSAPDRDKENIDNDENVQRNMEPVKHPTIETNHLTNESTNTRLNSSYKNAKTDIITDTTNAVCNKTKTNEDLSAKFKTCDIQDVSERNPSNDHVGQPIERETTHPTVQTLGNGDEIRNLHLFEEEDLKILQQQINQHIQYSLQHYLQTYNHPRLSGEASQAKQMIQTFHTTSRLKPANSFFNSLNIEAAMNLVNTWEQFHTSSVYKKHIDEEWNKCVAEWRHHTNILALPKPLTNIILNSKAFIYPLLLPAKSFEPKPRKLVNSLETNCELNLVVLGFINYAHIVQQETKYERFKLIHDVIVAIQQNYLPAHSVKHLAKKLYDLIKSPRSNLVQEFFRHGKVEEIRHFIVDYNEENMVAPRQQHLKLLPLAWQDWVRQNR</sequence>
<feature type="compositionally biased region" description="Basic residues" evidence="4">
    <location>
        <begin position="76"/>
        <end position="88"/>
    </location>
</feature>
<keyword evidence="3" id="KW-0539">Nucleus</keyword>
<feature type="compositionally biased region" description="Basic and acidic residues" evidence="4">
    <location>
        <begin position="258"/>
        <end position="287"/>
    </location>
</feature>
<feature type="compositionally biased region" description="Polar residues" evidence="4">
    <location>
        <begin position="551"/>
        <end position="563"/>
    </location>
</feature>
<feature type="compositionally biased region" description="Acidic residues" evidence="4">
    <location>
        <begin position="349"/>
        <end position="361"/>
    </location>
</feature>
<dbReference type="InterPro" id="IPR052435">
    <property type="entry name" value="YY1-Transcr_Regul"/>
</dbReference>
<dbReference type="PANTHER" id="PTHR16088">
    <property type="entry name" value="YY1 ASSOCIATED PROTEIN-RELATED"/>
    <property type="match status" value="1"/>
</dbReference>
<feature type="compositionally biased region" description="Basic and acidic residues" evidence="4">
    <location>
        <begin position="89"/>
        <end position="109"/>
    </location>
</feature>
<evidence type="ECO:0000256" key="3">
    <source>
        <dbReference type="ARBA" id="ARBA00023242"/>
    </source>
</evidence>
<evidence type="ECO:0000256" key="1">
    <source>
        <dbReference type="ARBA" id="ARBA00023015"/>
    </source>
</evidence>
<evidence type="ECO:0000256" key="4">
    <source>
        <dbReference type="SAM" id="MobiDB-lite"/>
    </source>
</evidence>
<accession>A0A8D8RA78</accession>
<keyword evidence="1" id="KW-0805">Transcription regulation</keyword>
<evidence type="ECO:0000256" key="2">
    <source>
        <dbReference type="ARBA" id="ARBA00023163"/>
    </source>
</evidence>
<feature type="compositionally biased region" description="Basic and acidic residues" evidence="4">
    <location>
        <begin position="122"/>
        <end position="140"/>
    </location>
</feature>
<feature type="region of interest" description="Disordered" evidence="4">
    <location>
        <begin position="197"/>
        <end position="381"/>
    </location>
</feature>
<dbReference type="PANTHER" id="PTHR16088:SF3">
    <property type="entry name" value="GON-4-LIKE PROTEIN"/>
    <property type="match status" value="1"/>
</dbReference>
<feature type="region of interest" description="Disordered" evidence="4">
    <location>
        <begin position="709"/>
        <end position="739"/>
    </location>
</feature>
<dbReference type="AlphaFoldDB" id="A0A8D8RA78"/>
<feature type="compositionally biased region" description="Basic residues" evidence="4">
    <location>
        <begin position="49"/>
        <end position="65"/>
    </location>
</feature>
<feature type="compositionally biased region" description="Basic and acidic residues" evidence="4">
    <location>
        <begin position="155"/>
        <end position="173"/>
    </location>
</feature>
<feature type="compositionally biased region" description="Basic residues" evidence="4">
    <location>
        <begin position="141"/>
        <end position="152"/>
    </location>
</feature>
<dbReference type="GO" id="GO:0003712">
    <property type="term" value="F:transcription coregulator activity"/>
    <property type="evidence" value="ECO:0007669"/>
    <property type="project" value="TreeGrafter"/>
</dbReference>
<dbReference type="GO" id="GO:0005634">
    <property type="term" value="C:nucleus"/>
    <property type="evidence" value="ECO:0007669"/>
    <property type="project" value="TreeGrafter"/>
</dbReference>
<evidence type="ECO:0000313" key="5">
    <source>
        <dbReference type="EMBL" id="CAG6645825.1"/>
    </source>
</evidence>
<protein>
    <submittedName>
        <fullName evidence="5">GON-4-like protein</fullName>
    </submittedName>
</protein>
<feature type="compositionally biased region" description="Polar residues" evidence="4">
    <location>
        <begin position="231"/>
        <end position="249"/>
    </location>
</feature>
<reference evidence="5" key="1">
    <citation type="submission" date="2021-05" db="EMBL/GenBank/DDBJ databases">
        <authorList>
            <person name="Alioto T."/>
            <person name="Alioto T."/>
            <person name="Gomez Garrido J."/>
        </authorList>
    </citation>
    <scope>NUCLEOTIDE SEQUENCE</scope>
</reference>
<feature type="compositionally biased region" description="Basic and acidic residues" evidence="4">
    <location>
        <begin position="33"/>
        <end position="42"/>
    </location>
</feature>
<feature type="region of interest" description="Disordered" evidence="4">
    <location>
        <begin position="533"/>
        <end position="590"/>
    </location>
</feature>
<feature type="compositionally biased region" description="Basic and acidic residues" evidence="4">
    <location>
        <begin position="327"/>
        <end position="347"/>
    </location>
</feature>
<feature type="compositionally biased region" description="Polar residues" evidence="4">
    <location>
        <begin position="12"/>
        <end position="23"/>
    </location>
</feature>
<organism evidence="5">
    <name type="scientific">Cacopsylla melanoneura</name>
    <dbReference type="NCBI Taxonomy" id="428564"/>
    <lineage>
        <taxon>Eukaryota</taxon>
        <taxon>Metazoa</taxon>
        <taxon>Ecdysozoa</taxon>
        <taxon>Arthropoda</taxon>
        <taxon>Hexapoda</taxon>
        <taxon>Insecta</taxon>
        <taxon>Pterygota</taxon>
        <taxon>Neoptera</taxon>
        <taxon>Paraneoptera</taxon>
        <taxon>Hemiptera</taxon>
        <taxon>Sternorrhyncha</taxon>
        <taxon>Psylloidea</taxon>
        <taxon>Psyllidae</taxon>
        <taxon>Psyllinae</taxon>
        <taxon>Cacopsylla</taxon>
    </lineage>
</organism>
<feature type="region of interest" description="Disordered" evidence="4">
    <location>
        <begin position="1"/>
        <end position="173"/>
    </location>
</feature>
<keyword evidence="2" id="KW-0804">Transcription</keyword>
<dbReference type="EMBL" id="HBUF01138709">
    <property type="protein sequence ID" value="CAG6645825.1"/>
    <property type="molecule type" value="Transcribed_RNA"/>
</dbReference>
<dbReference type="GO" id="GO:0006355">
    <property type="term" value="P:regulation of DNA-templated transcription"/>
    <property type="evidence" value="ECO:0007669"/>
    <property type="project" value="TreeGrafter"/>
</dbReference>
<name>A0A8D8RA78_9HEMI</name>